<reference evidence="2" key="1">
    <citation type="submission" date="2021-01" db="EMBL/GenBank/DDBJ databases">
        <title>Caligus Genome Assembly.</title>
        <authorList>
            <person name="Gallardo-Escarate C."/>
        </authorList>
    </citation>
    <scope>NUCLEOTIDE SEQUENCE [LARGE SCALE GENOMIC DNA]</scope>
</reference>
<organism evidence="1 2">
    <name type="scientific">Caligus rogercresseyi</name>
    <name type="common">Sea louse</name>
    <dbReference type="NCBI Taxonomy" id="217165"/>
    <lineage>
        <taxon>Eukaryota</taxon>
        <taxon>Metazoa</taxon>
        <taxon>Ecdysozoa</taxon>
        <taxon>Arthropoda</taxon>
        <taxon>Crustacea</taxon>
        <taxon>Multicrustacea</taxon>
        <taxon>Hexanauplia</taxon>
        <taxon>Copepoda</taxon>
        <taxon>Siphonostomatoida</taxon>
        <taxon>Caligidae</taxon>
        <taxon>Caligus</taxon>
    </lineage>
</organism>
<sequence length="58" mass="6640">RTWRVLDSRVTHLVVIFDQPLAAPPSIFFKVENCHESSILAWISNCHVISEYDSLQGL</sequence>
<name>A0A7T8GX37_CALRO</name>
<keyword evidence="2" id="KW-1185">Reference proteome</keyword>
<protein>
    <submittedName>
        <fullName evidence="1">Uncharacterized protein</fullName>
    </submittedName>
</protein>
<proteinExistence type="predicted"/>
<evidence type="ECO:0000313" key="1">
    <source>
        <dbReference type="EMBL" id="QQP39392.1"/>
    </source>
</evidence>
<evidence type="ECO:0000313" key="2">
    <source>
        <dbReference type="Proteomes" id="UP000595437"/>
    </source>
</evidence>
<dbReference type="AlphaFoldDB" id="A0A7T8GX37"/>
<feature type="non-terminal residue" evidence="1">
    <location>
        <position position="1"/>
    </location>
</feature>
<dbReference type="Proteomes" id="UP000595437">
    <property type="component" value="Chromosome 14"/>
</dbReference>
<gene>
    <name evidence="1" type="ORF">FKW44_020263</name>
</gene>
<accession>A0A7T8GX37</accession>
<dbReference type="EMBL" id="CP045903">
    <property type="protein sequence ID" value="QQP39392.1"/>
    <property type="molecule type" value="Genomic_DNA"/>
</dbReference>